<sequence>MYSESLTLRILADSSELESRLGDLGRQLSSLQSSTDRLSSSASRLTGAFQMTTAMNSVERLSRSLQGLQRQIQQISGTPLNLNVSPALAAIASVSRALSQLARQVSTFPSNTGSGYLPLGTGSFVPTGTGSSYGGASTTNTRRFATGGLVTGPPGIDRIPALLTAGEFVLSSEVVQRLGLGSLSQLSATTSGSSRAIAPPATVQNSHHQSIGELHVHMAQTLDLDSFTQNLAADAQRLRHRRG</sequence>
<keyword evidence="1" id="KW-0175">Coiled coil</keyword>
<keyword evidence="3" id="KW-1185">Reference proteome</keyword>
<dbReference type="Proteomes" id="UP000094828">
    <property type="component" value="Unassembled WGS sequence"/>
</dbReference>
<reference evidence="2 3" key="1">
    <citation type="submission" date="2016-05" db="EMBL/GenBank/DDBJ databases">
        <title>Genomic and physiological characterization of Planctopirus sp. isolated from fresh water lake.</title>
        <authorList>
            <person name="Subhash Y."/>
            <person name="Ramana C."/>
        </authorList>
    </citation>
    <scope>NUCLEOTIDE SEQUENCE [LARGE SCALE GENOMIC DNA]</scope>
    <source>
        <strain evidence="2 3">JC280</strain>
    </source>
</reference>
<protein>
    <submittedName>
        <fullName evidence="2">Uncharacterized protein</fullName>
    </submittedName>
</protein>
<gene>
    <name evidence="2" type="ORF">A6X21_06675</name>
</gene>
<evidence type="ECO:0000256" key="1">
    <source>
        <dbReference type="SAM" id="Coils"/>
    </source>
</evidence>
<accession>A0A1C3E9T2</accession>
<feature type="coiled-coil region" evidence="1">
    <location>
        <begin position="51"/>
        <end position="78"/>
    </location>
</feature>
<dbReference type="STRING" id="1841610.A6X21_06675"/>
<organism evidence="2 3">
    <name type="scientific">Planctopirus hydrillae</name>
    <dbReference type="NCBI Taxonomy" id="1841610"/>
    <lineage>
        <taxon>Bacteria</taxon>
        <taxon>Pseudomonadati</taxon>
        <taxon>Planctomycetota</taxon>
        <taxon>Planctomycetia</taxon>
        <taxon>Planctomycetales</taxon>
        <taxon>Planctomycetaceae</taxon>
        <taxon>Planctopirus</taxon>
    </lineage>
</organism>
<name>A0A1C3E9T2_9PLAN</name>
<dbReference type="OrthoDB" id="212969at2"/>
<dbReference type="RefSeq" id="WP_068848942.1">
    <property type="nucleotide sequence ID" value="NZ_LYDR01000116.1"/>
</dbReference>
<evidence type="ECO:0000313" key="2">
    <source>
        <dbReference type="EMBL" id="ODA30017.1"/>
    </source>
</evidence>
<dbReference type="EMBL" id="LYDR01000116">
    <property type="protein sequence ID" value="ODA30017.1"/>
    <property type="molecule type" value="Genomic_DNA"/>
</dbReference>
<evidence type="ECO:0000313" key="3">
    <source>
        <dbReference type="Proteomes" id="UP000094828"/>
    </source>
</evidence>
<comment type="caution">
    <text evidence="2">The sequence shown here is derived from an EMBL/GenBank/DDBJ whole genome shotgun (WGS) entry which is preliminary data.</text>
</comment>
<proteinExistence type="predicted"/>
<dbReference type="AlphaFoldDB" id="A0A1C3E9T2"/>